<feature type="compositionally biased region" description="Polar residues" evidence="1">
    <location>
        <begin position="52"/>
        <end position="65"/>
    </location>
</feature>
<feature type="region of interest" description="Disordered" evidence="1">
    <location>
        <begin position="1"/>
        <end position="78"/>
    </location>
</feature>
<keyword evidence="3" id="KW-1185">Reference proteome</keyword>
<reference evidence="2" key="1">
    <citation type="journal article" date="2012" name="Nature">
        <title>The tomato genome sequence provides insights into fleshy fruit evolution.</title>
        <authorList>
            <consortium name="Tomato Genome Consortium"/>
        </authorList>
    </citation>
    <scope>NUCLEOTIDE SEQUENCE [LARGE SCALE GENOMIC DNA]</scope>
    <source>
        <strain evidence="2">cv. Heinz 1706</strain>
    </source>
</reference>
<name>A0A3Q7EGI2_SOLLC</name>
<dbReference type="InParanoid" id="A0A3Q7EGI2"/>
<accession>A0A3Q7EGI2</accession>
<evidence type="ECO:0000313" key="2">
    <source>
        <dbReference type="EnsemblPlants" id="Solyc01g068560.3.1.1"/>
    </source>
</evidence>
<sequence>MFSMLNCEREAIGSPSFPSRFSQQNSETNSTTALQGPKASTSHNEVDIMRSSPCTETSENASNNEGADGSVIGVEATS</sequence>
<dbReference type="Proteomes" id="UP000004994">
    <property type="component" value="Chromosome 1"/>
</dbReference>
<reference evidence="2" key="2">
    <citation type="submission" date="2019-01" db="UniProtKB">
        <authorList>
            <consortium name="EnsemblPlants"/>
        </authorList>
    </citation>
    <scope>IDENTIFICATION</scope>
    <source>
        <strain evidence="2">cv. Heinz 1706</strain>
    </source>
</reference>
<dbReference type="STRING" id="4081.A0A3Q7EGI2"/>
<evidence type="ECO:0000313" key="3">
    <source>
        <dbReference type="Proteomes" id="UP000004994"/>
    </source>
</evidence>
<dbReference type="EnsemblPlants" id="Solyc01g068560.3.1">
    <property type="protein sequence ID" value="Solyc01g068560.3.1.1"/>
    <property type="gene ID" value="Solyc01g068560.3"/>
</dbReference>
<dbReference type="Gramene" id="Solyc01g068560.3.1">
    <property type="protein sequence ID" value="Solyc01g068560.3.1.1"/>
    <property type="gene ID" value="Solyc01g068560.3"/>
</dbReference>
<feature type="compositionally biased region" description="Polar residues" evidence="1">
    <location>
        <begin position="16"/>
        <end position="43"/>
    </location>
</feature>
<protein>
    <submittedName>
        <fullName evidence="2">Uncharacterized protein</fullName>
    </submittedName>
</protein>
<organism evidence="2">
    <name type="scientific">Solanum lycopersicum</name>
    <name type="common">Tomato</name>
    <name type="synonym">Lycopersicon esculentum</name>
    <dbReference type="NCBI Taxonomy" id="4081"/>
    <lineage>
        <taxon>Eukaryota</taxon>
        <taxon>Viridiplantae</taxon>
        <taxon>Streptophyta</taxon>
        <taxon>Embryophyta</taxon>
        <taxon>Tracheophyta</taxon>
        <taxon>Spermatophyta</taxon>
        <taxon>Magnoliopsida</taxon>
        <taxon>eudicotyledons</taxon>
        <taxon>Gunneridae</taxon>
        <taxon>Pentapetalae</taxon>
        <taxon>asterids</taxon>
        <taxon>lamiids</taxon>
        <taxon>Solanales</taxon>
        <taxon>Solanaceae</taxon>
        <taxon>Solanoideae</taxon>
        <taxon>Solaneae</taxon>
        <taxon>Solanum</taxon>
        <taxon>Solanum subgen. Lycopersicon</taxon>
    </lineage>
</organism>
<dbReference type="AlphaFoldDB" id="A0A3Q7EGI2"/>
<proteinExistence type="predicted"/>
<evidence type="ECO:0000256" key="1">
    <source>
        <dbReference type="SAM" id="MobiDB-lite"/>
    </source>
</evidence>